<dbReference type="RefSeq" id="WP_138667949.1">
    <property type="nucleotide sequence ID" value="NZ_VCKY01000070.1"/>
</dbReference>
<sequence>MEIPEDAVKALQAYDRADAEWLRLALELLTGNASRAALRQAGAVRDHLLAELWDLPWWETVDPLTAYVALRRAARA</sequence>
<protein>
    <submittedName>
        <fullName evidence="1">Uncharacterized protein</fullName>
    </submittedName>
</protein>
<organism evidence="1 2">
    <name type="scientific">Nonomuraea turkmeniaca</name>
    <dbReference type="NCBI Taxonomy" id="103838"/>
    <lineage>
        <taxon>Bacteria</taxon>
        <taxon>Bacillati</taxon>
        <taxon>Actinomycetota</taxon>
        <taxon>Actinomycetes</taxon>
        <taxon>Streptosporangiales</taxon>
        <taxon>Streptosporangiaceae</taxon>
        <taxon>Nonomuraea</taxon>
    </lineage>
</organism>
<keyword evidence="2" id="KW-1185">Reference proteome</keyword>
<comment type="caution">
    <text evidence="1">The sequence shown here is derived from an EMBL/GenBank/DDBJ whole genome shotgun (WGS) entry which is preliminary data.</text>
</comment>
<accession>A0A5S4G118</accession>
<reference evidence="1 2" key="1">
    <citation type="submission" date="2019-05" db="EMBL/GenBank/DDBJ databases">
        <title>Draft genome sequence of Nonomuraea turkmeniaca DSM 43926.</title>
        <authorList>
            <person name="Saricaoglu S."/>
            <person name="Isik K."/>
        </authorList>
    </citation>
    <scope>NUCLEOTIDE SEQUENCE [LARGE SCALE GENOMIC DNA]</scope>
    <source>
        <strain evidence="1 2">DSM 43926</strain>
    </source>
</reference>
<evidence type="ECO:0000313" key="2">
    <source>
        <dbReference type="Proteomes" id="UP000309128"/>
    </source>
</evidence>
<evidence type="ECO:0000313" key="1">
    <source>
        <dbReference type="EMBL" id="TMR18533.1"/>
    </source>
</evidence>
<name>A0A5S4G118_9ACTN</name>
<dbReference type="EMBL" id="VCKY01000070">
    <property type="protein sequence ID" value="TMR18533.1"/>
    <property type="molecule type" value="Genomic_DNA"/>
</dbReference>
<dbReference type="AlphaFoldDB" id="A0A5S4G118"/>
<gene>
    <name evidence="1" type="ORF">ETD86_21525</name>
</gene>
<proteinExistence type="predicted"/>
<dbReference type="Proteomes" id="UP000309128">
    <property type="component" value="Unassembled WGS sequence"/>
</dbReference>